<name>A0AAW0L022_QUESU</name>
<proteinExistence type="predicted"/>
<feature type="transmembrane region" description="Helical" evidence="1">
    <location>
        <begin position="128"/>
        <end position="151"/>
    </location>
</feature>
<evidence type="ECO:0000256" key="1">
    <source>
        <dbReference type="SAM" id="Phobius"/>
    </source>
</evidence>
<keyword evidence="1" id="KW-0472">Membrane</keyword>
<organism evidence="2 3">
    <name type="scientific">Quercus suber</name>
    <name type="common">Cork oak</name>
    <dbReference type="NCBI Taxonomy" id="58331"/>
    <lineage>
        <taxon>Eukaryota</taxon>
        <taxon>Viridiplantae</taxon>
        <taxon>Streptophyta</taxon>
        <taxon>Embryophyta</taxon>
        <taxon>Tracheophyta</taxon>
        <taxon>Spermatophyta</taxon>
        <taxon>Magnoliopsida</taxon>
        <taxon>eudicotyledons</taxon>
        <taxon>Gunneridae</taxon>
        <taxon>Pentapetalae</taxon>
        <taxon>rosids</taxon>
        <taxon>fabids</taxon>
        <taxon>Fagales</taxon>
        <taxon>Fagaceae</taxon>
        <taxon>Quercus</taxon>
    </lineage>
</organism>
<dbReference type="Gramene" id="rna-CFP56_14022">
    <property type="protein sequence ID" value="cds-POE57768.1"/>
    <property type="gene ID" value="gene-CFP56_14022"/>
</dbReference>
<comment type="caution">
    <text evidence="2">The sequence shown here is derived from an EMBL/GenBank/DDBJ whole genome shotgun (WGS) entry which is preliminary data.</text>
</comment>
<feature type="transmembrane region" description="Helical" evidence="1">
    <location>
        <begin position="16"/>
        <end position="34"/>
    </location>
</feature>
<evidence type="ECO:0000313" key="2">
    <source>
        <dbReference type="EMBL" id="KAK7843898.1"/>
    </source>
</evidence>
<gene>
    <name evidence="2" type="ORF">CFP56_011795</name>
</gene>
<keyword evidence="1" id="KW-1133">Transmembrane helix</keyword>
<evidence type="ECO:0000313" key="3">
    <source>
        <dbReference type="Proteomes" id="UP000237347"/>
    </source>
</evidence>
<keyword evidence="1" id="KW-0812">Transmembrane</keyword>
<dbReference type="AlphaFoldDB" id="A0AAW0L022"/>
<evidence type="ECO:0008006" key="4">
    <source>
        <dbReference type="Google" id="ProtNLM"/>
    </source>
</evidence>
<dbReference type="EMBL" id="PKMF04000194">
    <property type="protein sequence ID" value="KAK7843898.1"/>
    <property type="molecule type" value="Genomic_DNA"/>
</dbReference>
<sequence>MYLPVFYPISWAMSEIPYFLMATLVVVGIGNGMAAPVPTLAAFAVSIVTSLWVSASGVVVLLSDIKFYRWMYWSNPFQFAMNVMTSISFYCNTEGVGSQCNCPQLQDGSYVWDSLETLRSLSHERIDLDILILSAMCLLFASLASVFFVVLRHNSPPPI</sequence>
<dbReference type="Proteomes" id="UP000237347">
    <property type="component" value="Unassembled WGS sequence"/>
</dbReference>
<reference evidence="2 3" key="1">
    <citation type="journal article" date="2018" name="Sci. Data">
        <title>The draft genome sequence of cork oak.</title>
        <authorList>
            <person name="Ramos A.M."/>
            <person name="Usie A."/>
            <person name="Barbosa P."/>
            <person name="Barros P.M."/>
            <person name="Capote T."/>
            <person name="Chaves I."/>
            <person name="Simoes F."/>
            <person name="Abreu I."/>
            <person name="Carrasquinho I."/>
            <person name="Faro C."/>
            <person name="Guimaraes J.B."/>
            <person name="Mendonca D."/>
            <person name="Nobrega F."/>
            <person name="Rodrigues L."/>
            <person name="Saibo N.J.M."/>
            <person name="Varela M.C."/>
            <person name="Egas C."/>
            <person name="Matos J."/>
            <person name="Miguel C.M."/>
            <person name="Oliveira M.M."/>
            <person name="Ricardo C.P."/>
            <person name="Goncalves S."/>
        </authorList>
    </citation>
    <scope>NUCLEOTIDE SEQUENCE [LARGE SCALE GENOMIC DNA]</scope>
    <source>
        <strain evidence="3">cv. HL8</strain>
    </source>
</reference>
<protein>
    <recommendedName>
        <fullName evidence="4">ABC-2 type transporter domain-containing protein</fullName>
    </recommendedName>
</protein>
<keyword evidence="3" id="KW-1185">Reference proteome</keyword>
<feature type="transmembrane region" description="Helical" evidence="1">
    <location>
        <begin position="40"/>
        <end position="62"/>
    </location>
</feature>
<accession>A0AAW0L022</accession>